<reference evidence="1" key="1">
    <citation type="submission" date="2014-11" db="EMBL/GenBank/DDBJ databases">
        <authorList>
            <person name="Amaro Gonzalez C."/>
        </authorList>
    </citation>
    <scope>NUCLEOTIDE SEQUENCE</scope>
</reference>
<name>A0A0E9RL69_ANGAN</name>
<accession>A0A0E9RL69</accession>
<reference evidence="1" key="2">
    <citation type="journal article" date="2015" name="Fish Shellfish Immunol.">
        <title>Early steps in the European eel (Anguilla anguilla)-Vibrio vulnificus interaction in the gills: Role of the RtxA13 toxin.</title>
        <authorList>
            <person name="Callol A."/>
            <person name="Pajuelo D."/>
            <person name="Ebbesson L."/>
            <person name="Teles M."/>
            <person name="MacKenzie S."/>
            <person name="Amaro C."/>
        </authorList>
    </citation>
    <scope>NUCLEOTIDE SEQUENCE</scope>
</reference>
<protein>
    <submittedName>
        <fullName evidence="1">Uncharacterized protein</fullName>
    </submittedName>
</protein>
<organism evidence="1">
    <name type="scientific">Anguilla anguilla</name>
    <name type="common">European freshwater eel</name>
    <name type="synonym">Muraena anguilla</name>
    <dbReference type="NCBI Taxonomy" id="7936"/>
    <lineage>
        <taxon>Eukaryota</taxon>
        <taxon>Metazoa</taxon>
        <taxon>Chordata</taxon>
        <taxon>Craniata</taxon>
        <taxon>Vertebrata</taxon>
        <taxon>Euteleostomi</taxon>
        <taxon>Actinopterygii</taxon>
        <taxon>Neopterygii</taxon>
        <taxon>Teleostei</taxon>
        <taxon>Anguilliformes</taxon>
        <taxon>Anguillidae</taxon>
        <taxon>Anguilla</taxon>
    </lineage>
</organism>
<proteinExistence type="predicted"/>
<sequence>MQLNYLPAYIQECHIKHT</sequence>
<dbReference type="EMBL" id="GBXM01079362">
    <property type="protein sequence ID" value="JAH29215.1"/>
    <property type="molecule type" value="Transcribed_RNA"/>
</dbReference>
<dbReference type="AlphaFoldDB" id="A0A0E9RL69"/>
<evidence type="ECO:0000313" key="1">
    <source>
        <dbReference type="EMBL" id="JAH29215.1"/>
    </source>
</evidence>